<sequence length="227" mass="24810">MKHSVVTQITTLALMVVSLTACSTSTIIDEFRETSLDLELSDTEHVVVMGRRHAGEYETEPDFIDCIGNRLANGGKVSVMPEQQFLDSLYPWFEPRVAPLKLKRMGTILNDPLIAERINSLSIRYLIWVDGRTETTEKSGSVSCAIAPGGGGCFGFAAWDKTSNYEATVWDLKHLNEEGRVKVSTEGSSYVLAVVAPIPFIAQVQGAACVGIGDRLKSFFTHVEPGP</sequence>
<evidence type="ECO:0008006" key="2">
    <source>
        <dbReference type="Google" id="ProtNLM"/>
    </source>
</evidence>
<comment type="caution">
    <text evidence="1">The sequence shown here is derived from an EMBL/GenBank/DDBJ whole genome shotgun (WGS) entry which is preliminary data.</text>
</comment>
<accession>A0A0F8WWU8</accession>
<proteinExistence type="predicted"/>
<dbReference type="AlphaFoldDB" id="A0A0F8WWU8"/>
<dbReference type="EMBL" id="LAZR01062618">
    <property type="protein sequence ID" value="KKK61153.1"/>
    <property type="molecule type" value="Genomic_DNA"/>
</dbReference>
<name>A0A0F8WWU8_9ZZZZ</name>
<dbReference type="PROSITE" id="PS51257">
    <property type="entry name" value="PROKAR_LIPOPROTEIN"/>
    <property type="match status" value="1"/>
</dbReference>
<evidence type="ECO:0000313" key="1">
    <source>
        <dbReference type="EMBL" id="KKK61153.1"/>
    </source>
</evidence>
<organism evidence="1">
    <name type="scientific">marine sediment metagenome</name>
    <dbReference type="NCBI Taxonomy" id="412755"/>
    <lineage>
        <taxon>unclassified sequences</taxon>
        <taxon>metagenomes</taxon>
        <taxon>ecological metagenomes</taxon>
    </lineage>
</organism>
<protein>
    <recommendedName>
        <fullName evidence="2">Lipoprotein</fullName>
    </recommendedName>
</protein>
<reference evidence="1" key="1">
    <citation type="journal article" date="2015" name="Nature">
        <title>Complex archaea that bridge the gap between prokaryotes and eukaryotes.</title>
        <authorList>
            <person name="Spang A."/>
            <person name="Saw J.H."/>
            <person name="Jorgensen S.L."/>
            <person name="Zaremba-Niedzwiedzka K."/>
            <person name="Martijn J."/>
            <person name="Lind A.E."/>
            <person name="van Eijk R."/>
            <person name="Schleper C."/>
            <person name="Guy L."/>
            <person name="Ettema T.J."/>
        </authorList>
    </citation>
    <scope>NUCLEOTIDE SEQUENCE</scope>
</reference>
<gene>
    <name evidence="1" type="ORF">LCGC14_3017170</name>
</gene>